<feature type="domain" description="Phytase-like" evidence="1">
    <location>
        <begin position="51"/>
        <end position="303"/>
    </location>
</feature>
<name>A0ABT2LS70_9HYPH</name>
<dbReference type="InterPro" id="IPR027372">
    <property type="entry name" value="Phytase-like_dom"/>
</dbReference>
<organism evidence="2 3">
    <name type="scientific">Chelativorans salis</name>
    <dbReference type="NCBI Taxonomy" id="2978478"/>
    <lineage>
        <taxon>Bacteria</taxon>
        <taxon>Pseudomonadati</taxon>
        <taxon>Pseudomonadota</taxon>
        <taxon>Alphaproteobacteria</taxon>
        <taxon>Hyphomicrobiales</taxon>
        <taxon>Phyllobacteriaceae</taxon>
        <taxon>Chelativorans</taxon>
    </lineage>
</organism>
<evidence type="ECO:0000259" key="1">
    <source>
        <dbReference type="Pfam" id="PF13449"/>
    </source>
</evidence>
<keyword evidence="3" id="KW-1185">Reference proteome</keyword>
<dbReference type="EMBL" id="JAOCZP010000007">
    <property type="protein sequence ID" value="MCT7377376.1"/>
    <property type="molecule type" value="Genomic_DNA"/>
</dbReference>
<reference evidence="2 3" key="1">
    <citation type="submission" date="2022-09" db="EMBL/GenBank/DDBJ databases">
        <title>Chelativorans salina sp. nov., a novel slightly halophilic bacterium isolated from a saline lake sediment enrichment.</title>
        <authorList>
            <person name="Gao L."/>
            <person name="Fang B.-Z."/>
            <person name="Li W.-J."/>
        </authorList>
    </citation>
    <scope>NUCLEOTIDE SEQUENCE [LARGE SCALE GENOMIC DNA]</scope>
    <source>
        <strain evidence="2 3">EGI FJ00035</strain>
    </source>
</reference>
<sequence>MGLSSTRAEEASQAYKITARPIAEFRIGSSEIRFGPLEFIGGLEMTSRSHPFGGLSSFRFLDAGRRFVGVADTGFWFFGALSHDAQGRPDGIDTFTMELIQDLEGNVSGEKWTTDAEAIAVKGDRVTVGFERAHRIAEFRLAPEGMGAATGELDFLIPAHELRMNRGLETVAYAPEDSALAGARVAVAERSIDTRGNVFAAILEGPLKGVFTVARSDNYDITDGAFLPDGALLLLERRFSMASGVAMRLRRISAESVRPGNVADGPVLIEADMGYQIDNMEALDVWRRADGALMISLLSDDNHSILQRNLYLEFRLHGE</sequence>
<gene>
    <name evidence="2" type="ORF">N5A92_20365</name>
</gene>
<dbReference type="Pfam" id="PF13449">
    <property type="entry name" value="Phytase-like"/>
    <property type="match status" value="1"/>
</dbReference>
<proteinExistence type="predicted"/>
<evidence type="ECO:0000313" key="3">
    <source>
        <dbReference type="Proteomes" id="UP001320831"/>
    </source>
</evidence>
<accession>A0ABT2LS70</accession>
<dbReference type="PIRSF" id="PIRSF031900">
    <property type="entry name" value="UCP031900"/>
    <property type="match status" value="1"/>
</dbReference>
<comment type="caution">
    <text evidence="2">The sequence shown here is derived from an EMBL/GenBank/DDBJ whole genome shotgun (WGS) entry which is preliminary data.</text>
</comment>
<dbReference type="Proteomes" id="UP001320831">
    <property type="component" value="Unassembled WGS sequence"/>
</dbReference>
<protein>
    <submittedName>
        <fullName evidence="2">Esterase-like activity of phytase family protein</fullName>
    </submittedName>
</protein>
<evidence type="ECO:0000313" key="2">
    <source>
        <dbReference type="EMBL" id="MCT7377376.1"/>
    </source>
</evidence>
<dbReference type="InterPro" id="IPR014567">
    <property type="entry name" value="UCP031900"/>
</dbReference>